<comment type="caution">
    <text evidence="2">The sequence shown here is derived from an EMBL/GenBank/DDBJ whole genome shotgun (WGS) entry which is preliminary data.</text>
</comment>
<accession>A0A2B8BLG2</accession>
<keyword evidence="1" id="KW-0812">Transmembrane</keyword>
<proteinExistence type="predicted"/>
<evidence type="ECO:0000313" key="2">
    <source>
        <dbReference type="EMBL" id="PGH58242.1"/>
    </source>
</evidence>
<gene>
    <name evidence="2" type="ORF">CRT60_09945</name>
</gene>
<sequence>MDQETILKTIGAVAIPAAGFLWFAIRMSWSAAKRDAVIDGLGKSLDSLKERVDDHDDLGERLARVEQGFHDVKNYLHQILTAVNKRPAE</sequence>
<evidence type="ECO:0000256" key="1">
    <source>
        <dbReference type="SAM" id="Phobius"/>
    </source>
</evidence>
<evidence type="ECO:0000313" key="3">
    <source>
        <dbReference type="Proteomes" id="UP000225379"/>
    </source>
</evidence>
<dbReference type="Proteomes" id="UP000225379">
    <property type="component" value="Unassembled WGS sequence"/>
</dbReference>
<keyword evidence="1" id="KW-1133">Transmembrane helix</keyword>
<keyword evidence="1" id="KW-0472">Membrane</keyword>
<name>A0A2B8BLG2_9PROT</name>
<reference evidence="3" key="1">
    <citation type="submission" date="2017-10" db="EMBL/GenBank/DDBJ databases">
        <authorList>
            <person name="Kravchenko I.K."/>
            <person name="Grouzdev D.S."/>
        </authorList>
    </citation>
    <scope>NUCLEOTIDE SEQUENCE [LARGE SCALE GENOMIC DNA]</scope>
    <source>
        <strain evidence="3">B2</strain>
    </source>
</reference>
<dbReference type="OrthoDB" id="9902335at2"/>
<organism evidence="2 3">
    <name type="scientific">Azospirillum palustre</name>
    <dbReference type="NCBI Taxonomy" id="2044885"/>
    <lineage>
        <taxon>Bacteria</taxon>
        <taxon>Pseudomonadati</taxon>
        <taxon>Pseudomonadota</taxon>
        <taxon>Alphaproteobacteria</taxon>
        <taxon>Rhodospirillales</taxon>
        <taxon>Azospirillaceae</taxon>
        <taxon>Azospirillum</taxon>
    </lineage>
</organism>
<dbReference type="AlphaFoldDB" id="A0A2B8BLG2"/>
<dbReference type="EMBL" id="PDKW01000039">
    <property type="protein sequence ID" value="PGH58242.1"/>
    <property type="molecule type" value="Genomic_DNA"/>
</dbReference>
<keyword evidence="3" id="KW-1185">Reference proteome</keyword>
<dbReference type="RefSeq" id="WP_098736222.1">
    <property type="nucleotide sequence ID" value="NZ_PDKW01000039.1"/>
</dbReference>
<protein>
    <submittedName>
        <fullName evidence="2">Uncharacterized protein</fullName>
    </submittedName>
</protein>
<feature type="transmembrane region" description="Helical" evidence="1">
    <location>
        <begin position="6"/>
        <end position="25"/>
    </location>
</feature>